<proteinExistence type="predicted"/>
<organism evidence="1 2">
    <name type="scientific">Armatimonas rosea</name>
    <dbReference type="NCBI Taxonomy" id="685828"/>
    <lineage>
        <taxon>Bacteria</taxon>
        <taxon>Bacillati</taxon>
        <taxon>Armatimonadota</taxon>
        <taxon>Armatimonadia</taxon>
        <taxon>Armatimonadales</taxon>
        <taxon>Armatimonadaceae</taxon>
        <taxon>Armatimonas</taxon>
    </lineage>
</organism>
<reference evidence="1 2" key="1">
    <citation type="submission" date="2020-08" db="EMBL/GenBank/DDBJ databases">
        <title>Genomic Encyclopedia of Type Strains, Phase IV (KMG-IV): sequencing the most valuable type-strain genomes for metagenomic binning, comparative biology and taxonomic classification.</title>
        <authorList>
            <person name="Goeker M."/>
        </authorList>
    </citation>
    <scope>NUCLEOTIDE SEQUENCE [LARGE SCALE GENOMIC DNA]</scope>
    <source>
        <strain evidence="1 2">DSM 23562</strain>
    </source>
</reference>
<comment type="caution">
    <text evidence="1">The sequence shown here is derived from an EMBL/GenBank/DDBJ whole genome shotgun (WGS) entry which is preliminary data.</text>
</comment>
<dbReference type="RefSeq" id="WP_184202995.1">
    <property type="nucleotide sequence ID" value="NZ_JACHGW010000005.1"/>
</dbReference>
<dbReference type="Proteomes" id="UP000520814">
    <property type="component" value="Unassembled WGS sequence"/>
</dbReference>
<protein>
    <submittedName>
        <fullName evidence="1">Uncharacterized protein</fullName>
    </submittedName>
</protein>
<dbReference type="EMBL" id="JACHGW010000005">
    <property type="protein sequence ID" value="MBB6053066.1"/>
    <property type="molecule type" value="Genomic_DNA"/>
</dbReference>
<sequence>MHVILKPAGLLLLVGSIATLAALAVVRPIKSSVETLPELKPIEGLTTRKNRAGVFNSKTEMHPVNLTSEGKIDWVCWRSDDSHPTVRRKAGTGLFSELKLVSGQAPSMEKTKTGPSRAFIWSDGDSAAPSPVAYPGFHTDSGFAFSTKIDTAPHTLTVYVGGYKAGGDFSVTVTDGSKATVTSSDISLGEGYYSRAYKVQFRAQTPGQSVRVVWKKSRGEGNISLQAASLG</sequence>
<name>A0A7W9SUI9_ARMRO</name>
<dbReference type="AlphaFoldDB" id="A0A7W9SUI9"/>
<gene>
    <name evidence="1" type="ORF">HNQ39_004898</name>
</gene>
<evidence type="ECO:0000313" key="2">
    <source>
        <dbReference type="Proteomes" id="UP000520814"/>
    </source>
</evidence>
<keyword evidence="2" id="KW-1185">Reference proteome</keyword>
<accession>A0A7W9SUI9</accession>
<evidence type="ECO:0000313" key="1">
    <source>
        <dbReference type="EMBL" id="MBB6053066.1"/>
    </source>
</evidence>